<dbReference type="AlphaFoldDB" id="A0A5C6AE49"/>
<organism evidence="1 2">
    <name type="scientific">Stieleria varia</name>
    <dbReference type="NCBI Taxonomy" id="2528005"/>
    <lineage>
        <taxon>Bacteria</taxon>
        <taxon>Pseudomonadati</taxon>
        <taxon>Planctomycetota</taxon>
        <taxon>Planctomycetia</taxon>
        <taxon>Pirellulales</taxon>
        <taxon>Pirellulaceae</taxon>
        <taxon>Stieleria</taxon>
    </lineage>
</organism>
<dbReference type="Proteomes" id="UP000320176">
    <property type="component" value="Unassembled WGS sequence"/>
</dbReference>
<gene>
    <name evidence="1" type="ORF">Pla52n_48340</name>
</gene>
<name>A0A5C6AE49_9BACT</name>
<protein>
    <submittedName>
        <fullName evidence="1">Uncharacterized protein</fullName>
    </submittedName>
</protein>
<sequence>MKRQAIERRMAGCPHRTKPSVVRQSFALAMRWLKRVFNPEDRTTNSLNSAWYSVPINSP</sequence>
<keyword evidence="2" id="KW-1185">Reference proteome</keyword>
<evidence type="ECO:0000313" key="1">
    <source>
        <dbReference type="EMBL" id="TWT98322.1"/>
    </source>
</evidence>
<evidence type="ECO:0000313" key="2">
    <source>
        <dbReference type="Proteomes" id="UP000320176"/>
    </source>
</evidence>
<accession>A0A5C6AE49</accession>
<comment type="caution">
    <text evidence="1">The sequence shown here is derived from an EMBL/GenBank/DDBJ whole genome shotgun (WGS) entry which is preliminary data.</text>
</comment>
<proteinExistence type="predicted"/>
<reference evidence="1 2" key="1">
    <citation type="submission" date="2019-02" db="EMBL/GenBank/DDBJ databases">
        <title>Deep-cultivation of Planctomycetes and their phenomic and genomic characterization uncovers novel biology.</title>
        <authorList>
            <person name="Wiegand S."/>
            <person name="Jogler M."/>
            <person name="Boedeker C."/>
            <person name="Pinto D."/>
            <person name="Vollmers J."/>
            <person name="Rivas-Marin E."/>
            <person name="Kohn T."/>
            <person name="Peeters S.H."/>
            <person name="Heuer A."/>
            <person name="Rast P."/>
            <person name="Oberbeckmann S."/>
            <person name="Bunk B."/>
            <person name="Jeske O."/>
            <person name="Meyerdierks A."/>
            <person name="Storesund J.E."/>
            <person name="Kallscheuer N."/>
            <person name="Luecker S."/>
            <person name="Lage O.M."/>
            <person name="Pohl T."/>
            <person name="Merkel B.J."/>
            <person name="Hornburger P."/>
            <person name="Mueller R.-W."/>
            <person name="Bruemmer F."/>
            <person name="Labrenz M."/>
            <person name="Spormann A.M."/>
            <person name="Op Den Camp H."/>
            <person name="Overmann J."/>
            <person name="Amann R."/>
            <person name="Jetten M.S.M."/>
            <person name="Mascher T."/>
            <person name="Medema M.H."/>
            <person name="Devos D.P."/>
            <person name="Kaster A.-K."/>
            <person name="Ovreas L."/>
            <person name="Rohde M."/>
            <person name="Galperin M.Y."/>
            <person name="Jogler C."/>
        </authorList>
    </citation>
    <scope>NUCLEOTIDE SEQUENCE [LARGE SCALE GENOMIC DNA]</scope>
    <source>
        <strain evidence="1 2">Pla52n</strain>
    </source>
</reference>
<dbReference type="EMBL" id="SJPN01000006">
    <property type="protein sequence ID" value="TWT98322.1"/>
    <property type="molecule type" value="Genomic_DNA"/>
</dbReference>